<dbReference type="PANTHER" id="PTHR41700:SF1">
    <property type="entry name" value="N-ACETYLTRANSFERASE DOMAIN-CONTAINING PROTEIN"/>
    <property type="match status" value="1"/>
</dbReference>
<dbReference type="InterPro" id="IPR038764">
    <property type="entry name" value="GNAT_N_AcTrfase_prd"/>
</dbReference>
<evidence type="ECO:0000313" key="2">
    <source>
        <dbReference type="EMBL" id="MBB5174025.1"/>
    </source>
</evidence>
<dbReference type="PROSITE" id="PS51186">
    <property type="entry name" value="GNAT"/>
    <property type="match status" value="1"/>
</dbReference>
<sequence>MTDQIEIRQLTTMDEIEQIQKIEEAVWNMSPIPIHQKYTASNNGGMILGAFDGEQTVGFLYSFPGFDGKKTYLCSHMLGILPAYRKSGLGMNMKLKQLEIAKRIGYDMITWTFDPLESLNAYLNLHKLGATGAYYKENHYRTLTDQLNKGLPTDRIQIEWYVNEKRQLPSFSVDESNVLLQVGNENTPVITDVYSHSFPMQKDYWLVGVPENFQTMKQQKPQIAEKWRYDSRQVFQSLFNEHYQAVDVIKDEPSNCHYYVFMK</sequence>
<reference evidence="2 3" key="1">
    <citation type="submission" date="2020-08" db="EMBL/GenBank/DDBJ databases">
        <title>Genomic Encyclopedia of Type Strains, Phase IV (KMG-IV): sequencing the most valuable type-strain genomes for metagenomic binning, comparative biology and taxonomic classification.</title>
        <authorList>
            <person name="Goeker M."/>
        </authorList>
    </citation>
    <scope>NUCLEOTIDE SEQUENCE [LARGE SCALE GENOMIC DNA]</scope>
    <source>
        <strain evidence="2 3">DSM 24696</strain>
    </source>
</reference>
<comment type="caution">
    <text evidence="2">The sequence shown here is derived from an EMBL/GenBank/DDBJ whole genome shotgun (WGS) entry which is preliminary data.</text>
</comment>
<dbReference type="Pfam" id="PF00583">
    <property type="entry name" value="Acetyltransf_1"/>
    <property type="match status" value="1"/>
</dbReference>
<dbReference type="RefSeq" id="WP_184664453.1">
    <property type="nucleotide sequence ID" value="NZ_JACHHB010000009.1"/>
</dbReference>
<protein>
    <submittedName>
        <fullName evidence="2">Putative GNAT superfamily acetyltransferase</fullName>
    </submittedName>
</protein>
<dbReference type="PANTHER" id="PTHR41700">
    <property type="entry name" value="GCN5-RELATED N-ACETYLTRANSFERASE"/>
    <property type="match status" value="1"/>
</dbReference>
<organism evidence="2 3">
    <name type="scientific">Texcoconibacillus texcoconensis</name>
    <dbReference type="NCBI Taxonomy" id="1095777"/>
    <lineage>
        <taxon>Bacteria</taxon>
        <taxon>Bacillati</taxon>
        <taxon>Bacillota</taxon>
        <taxon>Bacilli</taxon>
        <taxon>Bacillales</taxon>
        <taxon>Bacillaceae</taxon>
        <taxon>Texcoconibacillus</taxon>
    </lineage>
</organism>
<gene>
    <name evidence="2" type="ORF">HNQ41_002215</name>
</gene>
<dbReference type="InterPro" id="IPR016181">
    <property type="entry name" value="Acyl_CoA_acyltransferase"/>
</dbReference>
<dbReference type="AlphaFoldDB" id="A0A840QRN6"/>
<dbReference type="Proteomes" id="UP000551878">
    <property type="component" value="Unassembled WGS sequence"/>
</dbReference>
<dbReference type="SUPFAM" id="SSF55729">
    <property type="entry name" value="Acyl-CoA N-acyltransferases (Nat)"/>
    <property type="match status" value="1"/>
</dbReference>
<name>A0A840QRN6_9BACI</name>
<dbReference type="Gene3D" id="3.40.630.30">
    <property type="match status" value="1"/>
</dbReference>
<dbReference type="CDD" id="cd04301">
    <property type="entry name" value="NAT_SF"/>
    <property type="match status" value="1"/>
</dbReference>
<evidence type="ECO:0000259" key="1">
    <source>
        <dbReference type="PROSITE" id="PS51186"/>
    </source>
</evidence>
<evidence type="ECO:0000313" key="3">
    <source>
        <dbReference type="Proteomes" id="UP000551878"/>
    </source>
</evidence>
<dbReference type="EMBL" id="JACHHB010000009">
    <property type="protein sequence ID" value="MBB5174025.1"/>
    <property type="molecule type" value="Genomic_DNA"/>
</dbReference>
<feature type="domain" description="N-acetyltransferase" evidence="1">
    <location>
        <begin position="5"/>
        <end position="152"/>
    </location>
</feature>
<accession>A0A840QRN6</accession>
<keyword evidence="2" id="KW-0808">Transferase</keyword>
<dbReference type="GO" id="GO:0016747">
    <property type="term" value="F:acyltransferase activity, transferring groups other than amino-acyl groups"/>
    <property type="evidence" value="ECO:0007669"/>
    <property type="project" value="InterPro"/>
</dbReference>
<proteinExistence type="predicted"/>
<keyword evidence="3" id="KW-1185">Reference proteome</keyword>
<dbReference type="InterPro" id="IPR000182">
    <property type="entry name" value="GNAT_dom"/>
</dbReference>